<gene>
    <name evidence="1" type="ORF">NAEGRDRAFT_78816</name>
</gene>
<protein>
    <submittedName>
        <fullName evidence="1">Uncharacterized protein</fullName>
    </submittedName>
</protein>
<dbReference type="InParanoid" id="D2V6S1"/>
<sequence>MVLYITNSQIVLENENVENLFSMDHYSYSLVWNQQMRDELVKVIDTELSLAEDRLDLISNEHQWVSVLSICKDLKINYKNLHSEIEVNGIYIERALEYLSLNPDAIIENLLTHETFDSLYEKMQMLSNTDKEDLELKNKILITLSRLNELVKLLQINSMNSKPNEQNANNESGTLSVPSVSDLIPRKSATPPLHKMIYLSKLLSLKHFKDEYFYNTAVLISSILSNKKKIANYVEDLDREDALTNIMIHLAREQLISFYYSDQGNTVYMETEGLRRILSLVYILGELLNFKPRRMLDIVNNPNFINVIVMNLSLSSNKTEKLELIWQSVFLLHTLLDSPLYNSLKLRQTIQKTGVFEYLLVIILNMEEHSTKCLTAIVNFLKAFHVIPLSTTDQRQSFESYSFLRYFLPSQLLKLLASDKERDVDLFISALTKREYSSPFLIWNGTHRSILKNSLSKRLKVFDEKRKTLSKQVAEWQQTEPTKIAKVIFSSSITTNYLYTFEEPEIISYQDLDEKLSINDIFVEAFVNLQPGGTETDEDASINELEYPDVFLLKLVEALQKEQKYRNIELIIEAQTKLYLNFSLGKYTTPSQGHSPHFLKYQGYPILIRKYQGLLEDLSDDSQRIRLLNLFVRLIASQLEPEPEISYRNKLLFLTSGGLIFISEYIIKNSVCRNDEQLMINTLRVLDSIADILMPLISEDEEEKLIPINFFDIFVPLLDTKYIESRTEVSLRTIHCIRKYVRHLQNDNNPMEKVTLDPKIEHSVKLIHNRWPLILQLINVGFIFKYNGNSNTTENDDHTFIKTICITALEIIHNLLSLKIRSSFETLLEKLLLKNMIETLMQIGKRGELPIFDKIKTFDDFYNLTRSETNHILLVWNENLRSELLEFIDLNIHKNNKELTGHIEKFSYTCLKSEGMFKLLDTNLDIYPTCLISTWKESNLLSLSEFLQSIVDPAILNSTNLIQSLITSLHSLLVVEYQQKMITKETLRPLAQQITLLKLIVCQDSSKNLSSETSEQTLIFLNTSYQQVILHIYHLLIGYLANLTKDEEFMVESVNDILEIIIRISKFFSKYSNKIGEDKTKEFYQFMVATMHKFIIYYYKGCNNDNSLKEEALLLNIFDHLITFFKTLTVGTTPNIQTYCVGNGLLLSVLHASIKGGIHQVQAVRLKSSLLLSTLVKLSIPSVNEVLDQMLFPSFASLLGQGQLEEFIKQFDEDVVNPEVWWDGRDRDLVREYLSEHINLASDYFFMGTHLEDFASNTQSKFNANTEKGYKLGSIYLTKLNEMPTYQFTLITNHQFIEMVVEKLSSLCAKYEESNINNTEERKTIWKTAYAFIQNHSLYKDVNSTELSLEVEQSLLLLLELFCRELVYITQSEEKHDMFVINLLCFLTTFVKKYPSSFIQFLNNFSDFTTILLRVANNYRSILRSVIQVILDTVGILTKEKTGMSQALYESILEQVGSELNIAYLFLFIMNKVQASQCVEVLISISKIDDNLVPYLKESWFIPETFFTSSEHLLESLANVNDEFWNDEKRTTLTQKSEEIIKKFEAN</sequence>
<proteinExistence type="predicted"/>
<name>D2V6S1_NAEGR</name>
<dbReference type="InterPro" id="IPR044978">
    <property type="entry name" value="GRV2/DNAJC13"/>
</dbReference>
<dbReference type="Proteomes" id="UP000006671">
    <property type="component" value="Unassembled WGS sequence"/>
</dbReference>
<organism evidence="2">
    <name type="scientific">Naegleria gruberi</name>
    <name type="common">Amoeba</name>
    <dbReference type="NCBI Taxonomy" id="5762"/>
    <lineage>
        <taxon>Eukaryota</taxon>
        <taxon>Discoba</taxon>
        <taxon>Heterolobosea</taxon>
        <taxon>Tetramitia</taxon>
        <taxon>Eutetramitia</taxon>
        <taxon>Vahlkampfiidae</taxon>
        <taxon>Naegleria</taxon>
    </lineage>
</organism>
<dbReference type="PANTHER" id="PTHR36983">
    <property type="entry name" value="DNAJ HOMOLOG SUBFAMILY C MEMBER 13"/>
    <property type="match status" value="1"/>
</dbReference>
<dbReference type="GeneID" id="8861682"/>
<accession>D2V6S1</accession>
<dbReference type="GO" id="GO:2000641">
    <property type="term" value="P:regulation of early endosome to late endosome transport"/>
    <property type="evidence" value="ECO:0007669"/>
    <property type="project" value="InterPro"/>
</dbReference>
<evidence type="ECO:0000313" key="1">
    <source>
        <dbReference type="EMBL" id="EFC47491.1"/>
    </source>
</evidence>
<dbReference type="KEGG" id="ngr:NAEGRDRAFT_78816"/>
<dbReference type="GO" id="GO:0007032">
    <property type="term" value="P:endosome organization"/>
    <property type="evidence" value="ECO:0007669"/>
    <property type="project" value="InterPro"/>
</dbReference>
<dbReference type="RefSeq" id="XP_002680235.1">
    <property type="nucleotide sequence ID" value="XM_002680189.1"/>
</dbReference>
<dbReference type="GO" id="GO:0006898">
    <property type="term" value="P:receptor-mediated endocytosis"/>
    <property type="evidence" value="ECO:0007669"/>
    <property type="project" value="TreeGrafter"/>
</dbReference>
<keyword evidence="2" id="KW-1185">Reference proteome</keyword>
<dbReference type="EMBL" id="GG738854">
    <property type="protein sequence ID" value="EFC47491.1"/>
    <property type="molecule type" value="Genomic_DNA"/>
</dbReference>
<reference evidence="1 2" key="1">
    <citation type="journal article" date="2010" name="Cell">
        <title>The genome of Naegleria gruberi illuminates early eukaryotic versatility.</title>
        <authorList>
            <person name="Fritz-Laylin L.K."/>
            <person name="Prochnik S.E."/>
            <person name="Ginger M.L."/>
            <person name="Dacks J.B."/>
            <person name="Carpenter M.L."/>
            <person name="Field M.C."/>
            <person name="Kuo A."/>
            <person name="Paredez A."/>
            <person name="Chapman J."/>
            <person name="Pham J."/>
            <person name="Shu S."/>
            <person name="Neupane R."/>
            <person name="Cipriano M."/>
            <person name="Mancuso J."/>
            <person name="Tu H."/>
            <person name="Salamov A."/>
            <person name="Lindquist E."/>
            <person name="Shapiro H."/>
            <person name="Lucas S."/>
            <person name="Grigoriev I.V."/>
            <person name="Cande W.Z."/>
            <person name="Fulton C."/>
            <person name="Rokhsar D.S."/>
            <person name="Dawson S.C."/>
        </authorList>
    </citation>
    <scope>NUCLEOTIDE SEQUENCE [LARGE SCALE GENOMIC DNA]</scope>
    <source>
        <strain evidence="1 2">NEG-M</strain>
    </source>
</reference>
<dbReference type="GO" id="GO:0010008">
    <property type="term" value="C:endosome membrane"/>
    <property type="evidence" value="ECO:0007669"/>
    <property type="project" value="TreeGrafter"/>
</dbReference>
<evidence type="ECO:0000313" key="2">
    <source>
        <dbReference type="Proteomes" id="UP000006671"/>
    </source>
</evidence>
<dbReference type="VEuPathDB" id="AmoebaDB:NAEGRDRAFT_78816"/>
<dbReference type="OMA" id="RTIHCIR"/>
<dbReference type="OrthoDB" id="69656at2759"/>
<dbReference type="PANTHER" id="PTHR36983:SF2">
    <property type="entry name" value="DNAJ HOMOLOG SUBFAMILY C MEMBER 13"/>
    <property type="match status" value="1"/>
</dbReference>